<keyword evidence="10 13" id="KW-0408">Iron</keyword>
<dbReference type="InterPro" id="IPR023234">
    <property type="entry name" value="NarG-like_domain"/>
</dbReference>
<dbReference type="GO" id="GO:0005886">
    <property type="term" value="C:plasma membrane"/>
    <property type="evidence" value="ECO:0007669"/>
    <property type="project" value="UniProtKB-SubCell"/>
</dbReference>
<feature type="transmembrane region" description="Helical" evidence="14">
    <location>
        <begin position="183"/>
        <end position="202"/>
    </location>
</feature>
<evidence type="ECO:0000256" key="9">
    <source>
        <dbReference type="ARBA" id="ARBA00023002"/>
    </source>
</evidence>
<protein>
    <submittedName>
        <fullName evidence="16">Nitrate reductase</fullName>
    </submittedName>
</protein>
<evidence type="ECO:0000256" key="6">
    <source>
        <dbReference type="ARBA" id="ARBA00022723"/>
    </source>
</evidence>
<evidence type="ECO:0000259" key="15">
    <source>
        <dbReference type="Pfam" id="PF02665"/>
    </source>
</evidence>
<dbReference type="AlphaFoldDB" id="A0A178A151"/>
<evidence type="ECO:0000256" key="11">
    <source>
        <dbReference type="ARBA" id="ARBA00023063"/>
    </source>
</evidence>
<keyword evidence="3" id="KW-1003">Cell membrane</keyword>
<dbReference type="OrthoDB" id="9788113at2"/>
<feature type="domain" description="NarG-like" evidence="15">
    <location>
        <begin position="6"/>
        <end position="224"/>
    </location>
</feature>
<evidence type="ECO:0000256" key="3">
    <source>
        <dbReference type="ARBA" id="ARBA00022475"/>
    </source>
</evidence>
<evidence type="ECO:0000256" key="4">
    <source>
        <dbReference type="ARBA" id="ARBA00022617"/>
    </source>
</evidence>
<keyword evidence="4 13" id="KW-0349">Heme</keyword>
<feature type="transmembrane region" description="Helical" evidence="14">
    <location>
        <begin position="6"/>
        <end position="26"/>
    </location>
</feature>
<evidence type="ECO:0000256" key="12">
    <source>
        <dbReference type="ARBA" id="ARBA00023136"/>
    </source>
</evidence>
<evidence type="ECO:0000313" key="16">
    <source>
        <dbReference type="EMBL" id="OAK73907.1"/>
    </source>
</evidence>
<accession>A0A178A151</accession>
<dbReference type="GO" id="GO:0042128">
    <property type="term" value="P:nitrate assimilation"/>
    <property type="evidence" value="ECO:0007669"/>
    <property type="project" value="UniProtKB-KW"/>
</dbReference>
<keyword evidence="11" id="KW-0534">Nitrate assimilation</keyword>
<dbReference type="EMBL" id="LDJR01000028">
    <property type="protein sequence ID" value="OAK73907.1"/>
    <property type="molecule type" value="Genomic_DNA"/>
</dbReference>
<dbReference type="PATRIC" id="fig|217031.6.peg.1215"/>
<evidence type="ECO:0000256" key="13">
    <source>
        <dbReference type="PIRSR" id="PIRSR603816-1"/>
    </source>
</evidence>
<proteinExistence type="predicted"/>
<comment type="caution">
    <text evidence="16">The sequence shown here is derived from an EMBL/GenBank/DDBJ whole genome shotgun (WGS) entry which is preliminary data.</text>
</comment>
<dbReference type="InterPro" id="IPR003816">
    <property type="entry name" value="Nitrate_red_gam"/>
</dbReference>
<keyword evidence="5 14" id="KW-0812">Transmembrane</keyword>
<evidence type="ECO:0000256" key="14">
    <source>
        <dbReference type="SAM" id="Phobius"/>
    </source>
</evidence>
<keyword evidence="8 14" id="KW-1133">Transmembrane helix</keyword>
<evidence type="ECO:0000256" key="2">
    <source>
        <dbReference type="ARBA" id="ARBA00022448"/>
    </source>
</evidence>
<dbReference type="FunFam" id="1.20.950.20:FF:000001">
    <property type="entry name" value="Respiratory nitrate reductase subunit gamma"/>
    <property type="match status" value="1"/>
</dbReference>
<evidence type="ECO:0000256" key="7">
    <source>
        <dbReference type="ARBA" id="ARBA00022982"/>
    </source>
</evidence>
<reference evidence="16 17" key="1">
    <citation type="submission" date="2015-05" db="EMBL/GenBank/DDBJ databases">
        <title>Comparison of genome.</title>
        <authorList>
            <person name="Zheng Z."/>
            <person name="Sun M."/>
        </authorList>
    </citation>
    <scope>NUCLEOTIDE SEQUENCE [LARGE SCALE GENOMIC DNA]</scope>
    <source>
        <strain evidence="16 17">G25-74</strain>
    </source>
</reference>
<keyword evidence="9" id="KW-0560">Oxidoreductase</keyword>
<evidence type="ECO:0000256" key="5">
    <source>
        <dbReference type="ARBA" id="ARBA00022692"/>
    </source>
</evidence>
<dbReference type="RefSeq" id="WP_064467795.1">
    <property type="nucleotide sequence ID" value="NZ_JAGGKH010000003.1"/>
</dbReference>
<dbReference type="GO" id="GO:0020037">
    <property type="term" value="F:heme binding"/>
    <property type="evidence" value="ECO:0007669"/>
    <property type="project" value="TreeGrafter"/>
</dbReference>
<keyword evidence="7" id="KW-0249">Electron transport</keyword>
<keyword evidence="17" id="KW-1185">Reference proteome</keyword>
<keyword evidence="12 14" id="KW-0472">Membrane</keyword>
<dbReference type="InterPro" id="IPR036197">
    <property type="entry name" value="NarG-like_sf"/>
</dbReference>
<dbReference type="SUPFAM" id="SSF103501">
    <property type="entry name" value="Respiratory nitrate reductase 1 gamma chain"/>
    <property type="match status" value="1"/>
</dbReference>
<feature type="binding site" description="axial binding residue" evidence="13">
    <location>
        <position position="66"/>
    </location>
    <ligand>
        <name>heme b</name>
        <dbReference type="ChEBI" id="CHEBI:60344"/>
        <label>2</label>
    </ligand>
    <ligandPart>
        <name>Fe</name>
        <dbReference type="ChEBI" id="CHEBI:18248"/>
    </ligandPart>
</feature>
<feature type="transmembrane region" description="Helical" evidence="14">
    <location>
        <begin position="131"/>
        <end position="150"/>
    </location>
</feature>
<dbReference type="Proteomes" id="UP000077881">
    <property type="component" value="Unassembled WGS sequence"/>
</dbReference>
<dbReference type="NCBIfam" id="TIGR00351">
    <property type="entry name" value="narI"/>
    <property type="match status" value="1"/>
</dbReference>
<dbReference type="Gene3D" id="1.20.950.20">
    <property type="entry name" value="Transmembrane di-heme cytochromes, Chain C"/>
    <property type="match status" value="1"/>
</dbReference>
<keyword evidence="6" id="KW-0479">Metal-binding</keyword>
<dbReference type="GO" id="GO:0008940">
    <property type="term" value="F:nitrate reductase activity"/>
    <property type="evidence" value="ECO:0007669"/>
    <property type="project" value="InterPro"/>
</dbReference>
<sequence length="239" mass="27715">MTFWDYFFWAVFPYLCLTIFIVGHIYRYRVDQFGWSAQSSEFLEKRQLKWGSLLFHWGIIFVFFGHIAGILVPKIVYDTMGINPHMYHLVAFSLGGIAGLATVIGGFLLFLRRSGTRRIRNTSNMNAMFTLVILGAVVLVGFSATVGYTATGGDFDYRTSIGPWFRGLLMFSPKPELMVGTPFGFQLHVFLAFALFAIWPFTRLVHVWSLPLEYLYRKYIIYRKMHPQQVRRKMEENEG</sequence>
<dbReference type="GO" id="GO:0046872">
    <property type="term" value="F:metal ion binding"/>
    <property type="evidence" value="ECO:0007669"/>
    <property type="project" value="UniProtKB-KW"/>
</dbReference>
<dbReference type="GO" id="GO:0009325">
    <property type="term" value="C:nitrate reductase complex"/>
    <property type="evidence" value="ECO:0007669"/>
    <property type="project" value="InterPro"/>
</dbReference>
<feature type="transmembrane region" description="Helical" evidence="14">
    <location>
        <begin position="89"/>
        <end position="111"/>
    </location>
</feature>
<dbReference type="PANTHER" id="PTHR30598:SF3">
    <property type="entry name" value="RESPIRATORY NITRATE REDUCTASE 1 GAMMA CHAIN"/>
    <property type="match status" value="1"/>
</dbReference>
<evidence type="ECO:0000256" key="10">
    <source>
        <dbReference type="ARBA" id="ARBA00023004"/>
    </source>
</evidence>
<feature type="transmembrane region" description="Helical" evidence="14">
    <location>
        <begin position="53"/>
        <end position="77"/>
    </location>
</feature>
<name>A0A178A151_9BACI</name>
<feature type="binding site" description="axial binding residue" evidence="13">
    <location>
        <position position="188"/>
    </location>
    <ligand>
        <name>heme b</name>
        <dbReference type="ChEBI" id="CHEBI:60344"/>
        <label>1</label>
    </ligand>
    <ligandPart>
        <name>Fe</name>
        <dbReference type="ChEBI" id="CHEBI:18248"/>
    </ligandPart>
</feature>
<dbReference type="GO" id="GO:0019645">
    <property type="term" value="P:anaerobic electron transport chain"/>
    <property type="evidence" value="ECO:0007669"/>
    <property type="project" value="TreeGrafter"/>
</dbReference>
<dbReference type="PANTHER" id="PTHR30598">
    <property type="entry name" value="NITRATE REDUCTASE PRIVATE CHAPERONE, REDOX ENZYME MATURATION PROTEIN REMP FAMILY"/>
    <property type="match status" value="1"/>
</dbReference>
<evidence type="ECO:0000256" key="8">
    <source>
        <dbReference type="ARBA" id="ARBA00022989"/>
    </source>
</evidence>
<organism evidence="16 17">
    <name type="scientific">Lederbergia galactosidilytica</name>
    <dbReference type="NCBI Taxonomy" id="217031"/>
    <lineage>
        <taxon>Bacteria</taxon>
        <taxon>Bacillati</taxon>
        <taxon>Bacillota</taxon>
        <taxon>Bacilli</taxon>
        <taxon>Bacillales</taxon>
        <taxon>Bacillaceae</taxon>
        <taxon>Lederbergia</taxon>
    </lineage>
</organism>
<evidence type="ECO:0000256" key="1">
    <source>
        <dbReference type="ARBA" id="ARBA00004651"/>
    </source>
</evidence>
<evidence type="ECO:0000313" key="17">
    <source>
        <dbReference type="Proteomes" id="UP000077881"/>
    </source>
</evidence>
<gene>
    <name evidence="16" type="ORF">ABB05_05625</name>
</gene>
<dbReference type="Pfam" id="PF02665">
    <property type="entry name" value="Nitrate_red_gam"/>
    <property type="match status" value="1"/>
</dbReference>
<keyword evidence="2" id="KW-0813">Transport</keyword>
<feature type="binding site" description="axial binding residue" evidence="13">
    <location>
        <position position="206"/>
    </location>
    <ligand>
        <name>heme b</name>
        <dbReference type="ChEBI" id="CHEBI:60344"/>
        <label>1</label>
    </ligand>
    <ligandPart>
        <name>Fe</name>
        <dbReference type="ChEBI" id="CHEBI:18248"/>
    </ligandPart>
</feature>
<comment type="subcellular location">
    <subcellularLocation>
        <location evidence="1">Cell membrane</location>
        <topology evidence="1">Multi-pass membrane protein</topology>
    </subcellularLocation>
</comment>
<feature type="binding site" description="axial binding residue" evidence="13">
    <location>
        <position position="56"/>
    </location>
    <ligand>
        <name>heme b</name>
        <dbReference type="ChEBI" id="CHEBI:60344"/>
        <label>1</label>
    </ligand>
    <ligandPart>
        <name>Fe</name>
        <dbReference type="ChEBI" id="CHEBI:18248"/>
    </ligandPart>
</feature>
<dbReference type="InterPro" id="IPR051936">
    <property type="entry name" value="Heme-iron_electron_transfer"/>
</dbReference>
<dbReference type="STRING" id="217031.ABB05_05625"/>
<dbReference type="GO" id="GO:0009055">
    <property type="term" value="F:electron transfer activity"/>
    <property type="evidence" value="ECO:0007669"/>
    <property type="project" value="TreeGrafter"/>
</dbReference>